<name>A0A4R0YKP5_9GAMM</name>
<dbReference type="GO" id="GO:0005524">
    <property type="term" value="F:ATP binding"/>
    <property type="evidence" value="ECO:0007669"/>
    <property type="project" value="UniProtKB-UniRule"/>
</dbReference>
<evidence type="ECO:0000256" key="4">
    <source>
        <dbReference type="HAMAP-Rule" id="MF_00636"/>
    </source>
</evidence>
<proteinExistence type="inferred from homology"/>
<feature type="binding site" evidence="4">
    <location>
        <begin position="75"/>
        <end position="78"/>
    </location>
    <ligand>
        <name>GTP</name>
        <dbReference type="ChEBI" id="CHEBI:37565"/>
    </ligand>
</feature>
<dbReference type="Pfam" id="PF03668">
    <property type="entry name" value="RapZ-like_N"/>
    <property type="match status" value="1"/>
</dbReference>
<dbReference type="RefSeq" id="WP_131411695.1">
    <property type="nucleotide sequence ID" value="NZ_SJTG01000005.1"/>
</dbReference>
<dbReference type="Pfam" id="PF22740">
    <property type="entry name" value="PapZ_C"/>
    <property type="match status" value="1"/>
</dbReference>
<dbReference type="HAMAP" id="MF_00636">
    <property type="entry name" value="RapZ_like"/>
    <property type="match status" value="1"/>
</dbReference>
<dbReference type="PANTHER" id="PTHR30448">
    <property type="entry name" value="RNASE ADAPTER PROTEIN RAPZ"/>
    <property type="match status" value="1"/>
</dbReference>
<evidence type="ECO:0000259" key="5">
    <source>
        <dbReference type="Pfam" id="PF03668"/>
    </source>
</evidence>
<organism evidence="7 8">
    <name type="scientific">Dyella soli</name>
    <dbReference type="NCBI Taxonomy" id="522319"/>
    <lineage>
        <taxon>Bacteria</taxon>
        <taxon>Pseudomonadati</taxon>
        <taxon>Pseudomonadota</taxon>
        <taxon>Gammaproteobacteria</taxon>
        <taxon>Lysobacterales</taxon>
        <taxon>Rhodanobacteraceae</taxon>
        <taxon>Dyella</taxon>
    </lineage>
</organism>
<protein>
    <submittedName>
        <fullName evidence="7">RNase adapter RapZ</fullName>
    </submittedName>
</protein>
<feature type="domain" description="RapZ C-terminal" evidence="6">
    <location>
        <begin position="180"/>
        <end position="299"/>
    </location>
</feature>
<sequence>MSEQILGQTIHQPDAIHLVVLTGMSGGGKTVALRALEDLEFYCVDNLPTALLPQLVAAASRGMHGKRRNVAVGVDVRNPEEDLQRMPAILSELAAAGVHAHLIFLDCRDDVLLKRYSETRRRHPLSSRGLSLADAIVEERRVLRSIAAIADKVIDSSDMNVHQLRRLIATGYAEATEGLTLMFQSFAFRRGLPLDADFVFDARCLPNPHWDPTLRPLSGKDAPVRDYLDAQPLVAEYFADTARWLDAWLPRFEADDRSYVTISIGCTGGRHRSVYLVEKLAAHYRALRDGVLTFHRELE</sequence>
<feature type="domain" description="RapZ-like N-terminal" evidence="5">
    <location>
        <begin position="16"/>
        <end position="170"/>
    </location>
</feature>
<dbReference type="PIRSF" id="PIRSF005052">
    <property type="entry name" value="P-loopkin"/>
    <property type="match status" value="1"/>
</dbReference>
<keyword evidence="1 4" id="KW-0547">Nucleotide-binding</keyword>
<dbReference type="InterPro" id="IPR053931">
    <property type="entry name" value="RapZ_C"/>
</dbReference>
<evidence type="ECO:0000256" key="1">
    <source>
        <dbReference type="ARBA" id="ARBA00022741"/>
    </source>
</evidence>
<dbReference type="Proteomes" id="UP000291822">
    <property type="component" value="Unassembled WGS sequence"/>
</dbReference>
<dbReference type="AlphaFoldDB" id="A0A4R0YKP5"/>
<evidence type="ECO:0000256" key="2">
    <source>
        <dbReference type="ARBA" id="ARBA00022840"/>
    </source>
</evidence>
<dbReference type="InterPro" id="IPR053930">
    <property type="entry name" value="RapZ-like_N"/>
</dbReference>
<evidence type="ECO:0000259" key="6">
    <source>
        <dbReference type="Pfam" id="PF22740"/>
    </source>
</evidence>
<gene>
    <name evidence="7" type="primary">rapZ</name>
    <name evidence="7" type="ORF">EZM97_29955</name>
</gene>
<evidence type="ECO:0000256" key="3">
    <source>
        <dbReference type="ARBA" id="ARBA00023134"/>
    </source>
</evidence>
<accession>A0A4R0YKP5</accession>
<dbReference type="PANTHER" id="PTHR30448:SF0">
    <property type="entry name" value="RNASE ADAPTER PROTEIN RAPZ"/>
    <property type="match status" value="1"/>
</dbReference>
<comment type="caution">
    <text evidence="7">The sequence shown here is derived from an EMBL/GenBank/DDBJ whole genome shotgun (WGS) entry which is preliminary data.</text>
</comment>
<evidence type="ECO:0000313" key="7">
    <source>
        <dbReference type="EMBL" id="TCI06855.1"/>
    </source>
</evidence>
<keyword evidence="3 4" id="KW-0342">GTP-binding</keyword>
<dbReference type="SUPFAM" id="SSF52540">
    <property type="entry name" value="P-loop containing nucleoside triphosphate hydrolases"/>
    <property type="match status" value="1"/>
</dbReference>
<dbReference type="Gene3D" id="3.40.50.300">
    <property type="entry name" value="P-loop containing nucleotide triphosphate hydrolases"/>
    <property type="match status" value="1"/>
</dbReference>
<feature type="binding site" evidence="4">
    <location>
        <begin position="23"/>
        <end position="30"/>
    </location>
    <ligand>
        <name>ATP</name>
        <dbReference type="ChEBI" id="CHEBI:30616"/>
    </ligand>
</feature>
<dbReference type="GO" id="GO:0005525">
    <property type="term" value="F:GTP binding"/>
    <property type="evidence" value="ECO:0007669"/>
    <property type="project" value="UniProtKB-UniRule"/>
</dbReference>
<dbReference type="EMBL" id="SJTG01000005">
    <property type="protein sequence ID" value="TCI06855.1"/>
    <property type="molecule type" value="Genomic_DNA"/>
</dbReference>
<evidence type="ECO:0000313" key="8">
    <source>
        <dbReference type="Proteomes" id="UP000291822"/>
    </source>
</evidence>
<keyword evidence="8" id="KW-1185">Reference proteome</keyword>
<dbReference type="InterPro" id="IPR005337">
    <property type="entry name" value="RapZ-like"/>
</dbReference>
<dbReference type="InterPro" id="IPR027417">
    <property type="entry name" value="P-loop_NTPase"/>
</dbReference>
<reference evidence="7 8" key="1">
    <citation type="submission" date="2019-02" db="EMBL/GenBank/DDBJ databases">
        <title>Dyella amyloliquefaciens sp. nov., isolated from forest soil.</title>
        <authorList>
            <person name="Gao Z.-H."/>
            <person name="Qiu L.-H."/>
        </authorList>
    </citation>
    <scope>NUCLEOTIDE SEQUENCE [LARGE SCALE GENOMIC DNA]</scope>
    <source>
        <strain evidence="7 8">KACC 12747</strain>
    </source>
</reference>
<dbReference type="NCBIfam" id="NF003828">
    <property type="entry name" value="PRK05416.1"/>
    <property type="match status" value="1"/>
</dbReference>
<keyword evidence="2 4" id="KW-0067">ATP-binding</keyword>